<organism evidence="2 3">
    <name type="scientific">Cimex lectularius</name>
    <name type="common">Bed bug</name>
    <name type="synonym">Acanthia lectularia</name>
    <dbReference type="NCBI Taxonomy" id="79782"/>
    <lineage>
        <taxon>Eukaryota</taxon>
        <taxon>Metazoa</taxon>
        <taxon>Ecdysozoa</taxon>
        <taxon>Arthropoda</taxon>
        <taxon>Hexapoda</taxon>
        <taxon>Insecta</taxon>
        <taxon>Pterygota</taxon>
        <taxon>Neoptera</taxon>
        <taxon>Paraneoptera</taxon>
        <taxon>Hemiptera</taxon>
        <taxon>Heteroptera</taxon>
        <taxon>Panheteroptera</taxon>
        <taxon>Cimicomorpha</taxon>
        <taxon>Cimicidae</taxon>
        <taxon>Cimex</taxon>
    </lineage>
</organism>
<keyword evidence="3" id="KW-1185">Reference proteome</keyword>
<dbReference type="InterPro" id="IPR038757">
    <property type="entry name" value="BRAP"/>
</dbReference>
<dbReference type="SUPFAM" id="SSF51197">
    <property type="entry name" value="Clavaminate synthase-like"/>
    <property type="match status" value="1"/>
</dbReference>
<evidence type="ECO:0000313" key="2">
    <source>
        <dbReference type="EnsemblMetazoa" id="XP_014247165.1"/>
    </source>
</evidence>
<dbReference type="KEGG" id="clec:106665339"/>
<dbReference type="EnsemblMetazoa" id="XM_014391679.2">
    <property type="protein sequence ID" value="XP_014247165.1"/>
    <property type="gene ID" value="LOC106665339"/>
</dbReference>
<dbReference type="AlphaFoldDB" id="A0A8I6RIV8"/>
<dbReference type="Gene3D" id="2.60.120.650">
    <property type="entry name" value="Cupin"/>
    <property type="match status" value="1"/>
</dbReference>
<name>A0A8I6RIV8_CIMLE</name>
<protein>
    <submittedName>
        <fullName evidence="2">Uncharacterized protein</fullName>
    </submittedName>
</protein>
<keyword evidence="1" id="KW-1133">Transmembrane helix</keyword>
<dbReference type="OMA" id="ETLWENC"/>
<reference evidence="2" key="1">
    <citation type="submission" date="2022-01" db="UniProtKB">
        <authorList>
            <consortium name="EnsemblMetazoa"/>
        </authorList>
    </citation>
    <scope>IDENTIFICATION</scope>
</reference>
<proteinExistence type="predicted"/>
<keyword evidence="1" id="KW-0472">Membrane</keyword>
<evidence type="ECO:0000256" key="1">
    <source>
        <dbReference type="SAM" id="Phobius"/>
    </source>
</evidence>
<dbReference type="PANTHER" id="PTHR35259">
    <property type="entry name" value="BOMBESIN RECEPTOR-ACTIVATED PROTEIN C6ORF89"/>
    <property type="match status" value="1"/>
</dbReference>
<evidence type="ECO:0000313" key="3">
    <source>
        <dbReference type="Proteomes" id="UP000494040"/>
    </source>
</evidence>
<accession>A0A8I6RIV8</accession>
<feature type="transmembrane region" description="Helical" evidence="1">
    <location>
        <begin position="68"/>
        <end position="85"/>
    </location>
</feature>
<dbReference type="Proteomes" id="UP000494040">
    <property type="component" value="Unassembled WGS sequence"/>
</dbReference>
<sequence>MASVATNKPLKPAKKAKEFEICEKMNLIDAELVSFYEFCEQMGFTSKEMEVICSPLNDIMCKNNFKKLIKLIVILSVLFGFAYGSSQMTSITVHATALGRIALIKVLSLWDWRYLFYESCLLENPLYGEYTLTKDDCITCEALDSITVINRINYELLLDNYFNRDIPVIITDAMDKWPVMITDEFYFDNITQLYFQDEKLIDTVPCVLTTNLRMGSSDLVAFLKIISNPSVTKWFVHWQNCDIHAVKALRKFYQRPYFLSNTISPAHFNWVLMSSDYRSSNYKKVELDFGLIMLLQLRGLTSFRLTPHKPCNESCATLTGDLHQGEILVFKNYMWTFEYYPGIGLDNIAILSETVWDQNSVTK</sequence>
<keyword evidence="1" id="KW-0812">Transmembrane</keyword>
<dbReference type="OrthoDB" id="10059103at2759"/>
<dbReference type="GeneID" id="106665339"/>
<dbReference type="PANTHER" id="PTHR35259:SF2">
    <property type="match status" value="1"/>
</dbReference>
<dbReference type="RefSeq" id="XP_014247165.1">
    <property type="nucleotide sequence ID" value="XM_014391679.2"/>
</dbReference>